<gene>
    <name evidence="3" type="ORF">FSB75_21520</name>
</gene>
<proteinExistence type="predicted"/>
<dbReference type="Pfam" id="PF20009">
    <property type="entry name" value="GEVED"/>
    <property type="match status" value="2"/>
</dbReference>
<dbReference type="InterPro" id="IPR045474">
    <property type="entry name" value="GEVED"/>
</dbReference>
<dbReference type="EMBL" id="CP042433">
    <property type="protein sequence ID" value="QEC58372.1"/>
    <property type="molecule type" value="Genomic_DNA"/>
</dbReference>
<dbReference type="KEGG" id="fgg:FSB75_21520"/>
<dbReference type="PANTHER" id="PTHR11319">
    <property type="entry name" value="G PROTEIN-COUPLED RECEPTOR-RELATED"/>
    <property type="match status" value="1"/>
</dbReference>
<dbReference type="SUPFAM" id="SSF51126">
    <property type="entry name" value="Pectin lyase-like"/>
    <property type="match status" value="4"/>
</dbReference>
<dbReference type="InterPro" id="IPR012334">
    <property type="entry name" value="Pectin_lyas_fold"/>
</dbReference>
<feature type="signal peptide" evidence="1">
    <location>
        <begin position="1"/>
        <end position="19"/>
    </location>
</feature>
<dbReference type="RefSeq" id="WP_146791662.1">
    <property type="nucleotide sequence ID" value="NZ_BAABIO010000003.1"/>
</dbReference>
<feature type="domain" description="GEVED" evidence="2">
    <location>
        <begin position="336"/>
        <end position="415"/>
    </location>
</feature>
<evidence type="ECO:0000256" key="1">
    <source>
        <dbReference type="SAM" id="SignalP"/>
    </source>
</evidence>
<name>A0A5B8UPS5_9BACT</name>
<accession>A0A5B8UPS5</accession>
<organism evidence="3 4">
    <name type="scientific">Flavisolibacter ginsenosidimutans</name>
    <dbReference type="NCBI Taxonomy" id="661481"/>
    <lineage>
        <taxon>Bacteria</taxon>
        <taxon>Pseudomonadati</taxon>
        <taxon>Bacteroidota</taxon>
        <taxon>Chitinophagia</taxon>
        <taxon>Chitinophagales</taxon>
        <taxon>Chitinophagaceae</taxon>
        <taxon>Flavisolibacter</taxon>
    </lineage>
</organism>
<dbReference type="PANTHER" id="PTHR11319:SF35">
    <property type="entry name" value="OUTER MEMBRANE PROTEIN PMPC-RELATED"/>
    <property type="match status" value="1"/>
</dbReference>
<feature type="chain" id="PRO_5022882427" description="GEVED domain-containing protein" evidence="1">
    <location>
        <begin position="20"/>
        <end position="1901"/>
    </location>
</feature>
<sequence length="1901" mass="202178">MRKIIILFAQILSVCFANAQFPAPYCGESFSPVTSINKVVFANLTNTIPSFSPGAAHRDFTSLVANVTQGNTYTLSVSGYSNSLLDYYRVYFDWNQNGNFSDAGEQLDMGRLFSSGADGATLSFNVTIPLNALGGVTRMRIAKRNISYPSPCNATASAGQAHDYTLNITTLPPCSAPLIGGNAVSADASVCPTTSVQLSVNGATAGFSGVSFQWQSSPDGSNWTDISGAISTSLSTFQSSATYYRRLIQCAAGGSASSTAVLVGMKPLATCYCVPSPTVCTFYYMDSVAVGSLANVSACGSSGYSDYTTTAISPSLQAGTYQLLTVRTGGSGSKVVKVWIDFNQNGVFEDNEQTEVGRPVGAGVVKKWIRIPFNAKGGITRMRLRAIYSYYDWVGACGNYSTGTTDQIETEDYNVSIIPSSTPNATFVFYVKANATGANNGLTWADAYTSLYNALSSALPSDTIKVAKGMYKPSGSAFSMKDSVVVFGGYPDSGNPTETDRNWRTNQTILSGELGVPGYSGNFPVLLMGSSLSSVTLWDGFILQETYGYGSGSRSGAVVLSFNSRPVLRNFLFRNNYASESNDGTAITAINSSPTVINSVFVNNNVSFLTYSKGIVYSSNGSPVFYNCVFANNGGFDSSSALYHSGGNPQIVNCTFFGNVCGYRPEGAVVVGTSGANISINNSIFYENRNINKDIYQTFSPDSSELVLSNSTASVQNCIFQNYKGGNNVQLSVNPRFRDTADLDGPDNLFFTADDGLSLTNPCSPGLNAGNNALANLTEPDLAGSNRVFGTVDLGAYEMPATRSTPLKTVYVNKAATGTNDGSSWSNAFTDLQKALQYCADTVKVAAGTYPPSQANTRSFFTLENKKVLLGGYPSTGNPSDADRDASLYPTVLSGKLPNGSQSSIIIKSKNVDSTTMMDGFTVRDCSPIRPALGSLYLLDKASPTIKNCRIAGNSFGIVSQKGSDALFLRCTLDSNYFGATIIISARPRFQNCNFIHNRTGATYDDSYDGAAVNNRYASPVFDSCRFAYNTASHWGGAIMNSISQPQFTHCIFTANTTSEYGGDVFNDSSNAQFDNCTFNDTLTVVSGGSIFNSGSAPVFRFCQFKNSKATGDGGVVFNELSSPTFISCAFSKTGNFYSRLYSRPTLINCIAAMPATDGTPFMKNVRTVATLTNVTFVRQGIPGEVSQSGALVLNTDSSQLTVKNSIFWGGKLDTKSPAPDIVNDPNTTYTSSTTINNSITQAYGTNGVNGNLVGINPRLSEYNDPDGKDNEFFTPDDGLTLSARSPAIDAGSTNANNQPVDILNQNRVYGNGIDIGAYERQSPAGGFSKTVYVNPSSTGNGDGSSWANAYTSLWPAIENICADTVKVASGVYKPAVFDRDSSFLLQHNKTYLGGYPSTGSPADIERNPTLYPTVLSGNIGSPADSSDNTKHVLLINNADTLVTLDGFVIQDGLANVGQLLTQVGGGGILAVGSKVKVLNCVLQKNTAVAGGGMMISASDYFKISRTVVRANRSTGRGGGLYLFSMTGNVQGVVENSVMAANYAGAHGGGIFGSGSNGFYTAGINYNNVIFYSNTAAFQGGGMYTDAPYKTYVTNCTFVRNHAAVASGAGLYNRIVYQQDQGFPQIYNCVFKSNSLAVNSTDETYMGSDIAEENCPAFNCYRSNIRYNRVQSFVNYFDMNNVYVSPRFKNELNPEGPDNQWLTDDDGLQLSPTSLLVDAGDLSSVAAIPFDALRNKRVNGPKPDLGAYESTGPACGGKVFTASESGNSFQWQVNEGNGFINIQNDAVYGGAQTGSLTLTGAPTSWYGYTYRCVVTNANGTAYSKTDLLTFEAVWTGGTSNAWNDPANWNCGKVPDGNTDVYVFAGTSNYPFVNINAICRTVSVQEGASLTIGSGYTLTTTH</sequence>
<evidence type="ECO:0000313" key="3">
    <source>
        <dbReference type="EMBL" id="QEC58372.1"/>
    </source>
</evidence>
<protein>
    <recommendedName>
        <fullName evidence="2">GEVED domain-containing protein</fullName>
    </recommendedName>
</protein>
<feature type="domain" description="GEVED" evidence="2">
    <location>
        <begin position="87"/>
        <end position="167"/>
    </location>
</feature>
<dbReference type="Proteomes" id="UP000321204">
    <property type="component" value="Chromosome"/>
</dbReference>
<dbReference type="InterPro" id="IPR006626">
    <property type="entry name" value="PbH1"/>
</dbReference>
<evidence type="ECO:0000259" key="2">
    <source>
        <dbReference type="Pfam" id="PF20009"/>
    </source>
</evidence>
<dbReference type="InterPro" id="IPR059226">
    <property type="entry name" value="Choice_anch_Q_dom"/>
</dbReference>
<dbReference type="NCBIfam" id="NF041518">
    <property type="entry name" value="choice_anch_Q"/>
    <property type="match status" value="1"/>
</dbReference>
<dbReference type="OrthoDB" id="9792152at2"/>
<evidence type="ECO:0000313" key="4">
    <source>
        <dbReference type="Proteomes" id="UP000321204"/>
    </source>
</evidence>
<keyword evidence="4" id="KW-1185">Reference proteome</keyword>
<dbReference type="SMART" id="SM00710">
    <property type="entry name" value="PbH1"/>
    <property type="match status" value="13"/>
</dbReference>
<keyword evidence="1" id="KW-0732">Signal</keyword>
<dbReference type="Gene3D" id="2.160.20.10">
    <property type="entry name" value="Single-stranded right-handed beta-helix, Pectin lyase-like"/>
    <property type="match status" value="3"/>
</dbReference>
<dbReference type="InterPro" id="IPR011050">
    <property type="entry name" value="Pectin_lyase_fold/virulence"/>
</dbReference>
<reference evidence="3 4" key="1">
    <citation type="journal article" date="2015" name="Int. J. Syst. Evol. Microbiol.">
        <title>Flavisolibacter ginsenosidimutans sp. nov., with ginsenoside-converting activity isolated from soil used for cultivating ginseng.</title>
        <authorList>
            <person name="Zhao Y."/>
            <person name="Liu Q."/>
            <person name="Kang M.S."/>
            <person name="Jin F."/>
            <person name="Yu H."/>
            <person name="Im W.T."/>
        </authorList>
    </citation>
    <scope>NUCLEOTIDE SEQUENCE [LARGE SCALE GENOMIC DNA]</scope>
    <source>
        <strain evidence="3 4">Gsoil 636</strain>
    </source>
</reference>